<gene>
    <name evidence="4" type="ORF">K7J14_15085</name>
</gene>
<dbReference type="SUPFAM" id="SSF53474">
    <property type="entry name" value="alpha/beta-Hydrolases"/>
    <property type="match status" value="1"/>
</dbReference>
<dbReference type="InterPro" id="IPR000073">
    <property type="entry name" value="AB_hydrolase_1"/>
</dbReference>
<comment type="similarity">
    <text evidence="1">Belongs to the peptidase S33 family.</text>
</comment>
<dbReference type="InterPro" id="IPR002410">
    <property type="entry name" value="Peptidase_S33"/>
</dbReference>
<evidence type="ECO:0000256" key="1">
    <source>
        <dbReference type="ARBA" id="ARBA00010088"/>
    </source>
</evidence>
<dbReference type="Gene3D" id="3.40.50.1820">
    <property type="entry name" value="alpha/beta hydrolase"/>
    <property type="match status" value="1"/>
</dbReference>
<protein>
    <submittedName>
        <fullName evidence="4">Alpha/beta hydrolase</fullName>
    </submittedName>
</protein>
<dbReference type="EMBL" id="JAINWA010000003">
    <property type="protein sequence ID" value="MCD1656022.1"/>
    <property type="molecule type" value="Genomic_DNA"/>
</dbReference>
<name>A0AAE3JJ54_9SPIR</name>
<evidence type="ECO:0000313" key="5">
    <source>
        <dbReference type="Proteomes" id="UP001198163"/>
    </source>
</evidence>
<dbReference type="Proteomes" id="UP001198163">
    <property type="component" value="Unassembled WGS sequence"/>
</dbReference>
<keyword evidence="5" id="KW-1185">Reference proteome</keyword>
<comment type="caution">
    <text evidence="4">The sequence shown here is derived from an EMBL/GenBank/DDBJ whole genome shotgun (WGS) entry which is preliminary data.</text>
</comment>
<organism evidence="4 5">
    <name type="scientific">Teretinema zuelzerae</name>
    <dbReference type="NCBI Taxonomy" id="156"/>
    <lineage>
        <taxon>Bacteria</taxon>
        <taxon>Pseudomonadati</taxon>
        <taxon>Spirochaetota</taxon>
        <taxon>Spirochaetia</taxon>
        <taxon>Spirochaetales</taxon>
        <taxon>Treponemataceae</taxon>
        <taxon>Teretinema</taxon>
    </lineage>
</organism>
<dbReference type="RefSeq" id="WP_230758318.1">
    <property type="nucleotide sequence ID" value="NZ_JAINWA010000003.1"/>
</dbReference>
<dbReference type="InterPro" id="IPR029058">
    <property type="entry name" value="AB_hydrolase_fold"/>
</dbReference>
<evidence type="ECO:0000259" key="3">
    <source>
        <dbReference type="Pfam" id="PF00561"/>
    </source>
</evidence>
<dbReference type="GO" id="GO:0008233">
    <property type="term" value="F:peptidase activity"/>
    <property type="evidence" value="ECO:0007669"/>
    <property type="project" value="InterPro"/>
</dbReference>
<dbReference type="GO" id="GO:0006508">
    <property type="term" value="P:proteolysis"/>
    <property type="evidence" value="ECO:0007669"/>
    <property type="project" value="InterPro"/>
</dbReference>
<evidence type="ECO:0000313" key="4">
    <source>
        <dbReference type="EMBL" id="MCD1656022.1"/>
    </source>
</evidence>
<dbReference type="AlphaFoldDB" id="A0AAE3JJ54"/>
<dbReference type="PANTHER" id="PTHR43798:SF31">
    <property type="entry name" value="AB HYDROLASE SUPERFAMILY PROTEIN YCLE"/>
    <property type="match status" value="1"/>
</dbReference>
<proteinExistence type="inferred from homology"/>
<dbReference type="Pfam" id="PF00561">
    <property type="entry name" value="Abhydrolase_1"/>
    <property type="match status" value="1"/>
</dbReference>
<evidence type="ECO:0000256" key="2">
    <source>
        <dbReference type="ARBA" id="ARBA00022801"/>
    </source>
</evidence>
<sequence>MFIKSNDNASIYYDKTGIGPAILLIHGLGGDHTIWNNSGWIDELKNDFTVITFDLRGCGQSEVGHNEDFYSIENHLADITSILDYEEINDPILFGWSLGGTITTQYASKYRLKKAIVCGTYFGIIF</sequence>
<dbReference type="GO" id="GO:0016020">
    <property type="term" value="C:membrane"/>
    <property type="evidence" value="ECO:0007669"/>
    <property type="project" value="TreeGrafter"/>
</dbReference>
<feature type="domain" description="AB hydrolase-1" evidence="3">
    <location>
        <begin position="20"/>
        <end position="111"/>
    </location>
</feature>
<reference evidence="4" key="1">
    <citation type="submission" date="2021-08" db="EMBL/GenBank/DDBJ databases">
        <title>Comparative analyses of Brucepasteria parasyntrophica and Teretinema zuelzerae.</title>
        <authorList>
            <person name="Song Y."/>
            <person name="Brune A."/>
        </authorList>
    </citation>
    <scope>NUCLEOTIDE SEQUENCE</scope>
    <source>
        <strain evidence="4">DSM 1903</strain>
    </source>
</reference>
<accession>A0AAE3JJ54</accession>
<keyword evidence="2 4" id="KW-0378">Hydrolase</keyword>
<dbReference type="InterPro" id="IPR050266">
    <property type="entry name" value="AB_hydrolase_sf"/>
</dbReference>
<dbReference type="PANTHER" id="PTHR43798">
    <property type="entry name" value="MONOACYLGLYCEROL LIPASE"/>
    <property type="match status" value="1"/>
</dbReference>
<dbReference type="PRINTS" id="PR00793">
    <property type="entry name" value="PROAMNOPTASE"/>
</dbReference>